<protein>
    <submittedName>
        <fullName evidence="3">Uncharacterized protein</fullName>
    </submittedName>
</protein>
<proteinExistence type="predicted"/>
<evidence type="ECO:0000256" key="2">
    <source>
        <dbReference type="SAM" id="SignalP"/>
    </source>
</evidence>
<organism evidence="3 4">
    <name type="scientific">Ficus carica</name>
    <name type="common">Common fig</name>
    <dbReference type="NCBI Taxonomy" id="3494"/>
    <lineage>
        <taxon>Eukaryota</taxon>
        <taxon>Viridiplantae</taxon>
        <taxon>Streptophyta</taxon>
        <taxon>Embryophyta</taxon>
        <taxon>Tracheophyta</taxon>
        <taxon>Spermatophyta</taxon>
        <taxon>Magnoliopsida</taxon>
        <taxon>eudicotyledons</taxon>
        <taxon>Gunneridae</taxon>
        <taxon>Pentapetalae</taxon>
        <taxon>rosids</taxon>
        <taxon>fabids</taxon>
        <taxon>Rosales</taxon>
        <taxon>Moraceae</taxon>
        <taxon>Ficeae</taxon>
        <taxon>Ficus</taxon>
    </lineage>
</organism>
<dbReference type="Proteomes" id="UP001187192">
    <property type="component" value="Unassembled WGS sequence"/>
</dbReference>
<feature type="compositionally biased region" description="Low complexity" evidence="1">
    <location>
        <begin position="47"/>
        <end position="58"/>
    </location>
</feature>
<name>A0AA88CSQ7_FICCA</name>
<evidence type="ECO:0000313" key="4">
    <source>
        <dbReference type="Proteomes" id="UP001187192"/>
    </source>
</evidence>
<keyword evidence="2" id="KW-0732">Signal</keyword>
<feature type="region of interest" description="Disordered" evidence="1">
    <location>
        <begin position="12"/>
        <end position="58"/>
    </location>
</feature>
<evidence type="ECO:0000313" key="3">
    <source>
        <dbReference type="EMBL" id="GMN28182.1"/>
    </source>
</evidence>
<dbReference type="AlphaFoldDB" id="A0AA88CSQ7"/>
<accession>A0AA88CSQ7</accession>
<sequence>MSLTVLSHILLPAGTSSSPTGCSSRPLPPPPPSLPTRAPPPSPPRALPLTSSSQFSLV</sequence>
<keyword evidence="4" id="KW-1185">Reference proteome</keyword>
<dbReference type="EMBL" id="BTGU01000002">
    <property type="protein sequence ID" value="GMN28182.1"/>
    <property type="molecule type" value="Genomic_DNA"/>
</dbReference>
<feature type="signal peptide" evidence="2">
    <location>
        <begin position="1"/>
        <end position="17"/>
    </location>
</feature>
<feature type="compositionally biased region" description="Pro residues" evidence="1">
    <location>
        <begin position="26"/>
        <end position="46"/>
    </location>
</feature>
<reference evidence="3" key="1">
    <citation type="submission" date="2023-07" db="EMBL/GenBank/DDBJ databases">
        <title>draft genome sequence of fig (Ficus carica).</title>
        <authorList>
            <person name="Takahashi T."/>
            <person name="Nishimura K."/>
        </authorList>
    </citation>
    <scope>NUCLEOTIDE SEQUENCE</scope>
</reference>
<comment type="caution">
    <text evidence="3">The sequence shown here is derived from an EMBL/GenBank/DDBJ whole genome shotgun (WGS) entry which is preliminary data.</text>
</comment>
<evidence type="ECO:0000256" key="1">
    <source>
        <dbReference type="SAM" id="MobiDB-lite"/>
    </source>
</evidence>
<gene>
    <name evidence="3" type="ORF">TIFTF001_001944</name>
</gene>
<feature type="chain" id="PRO_5041731711" evidence="2">
    <location>
        <begin position="18"/>
        <end position="58"/>
    </location>
</feature>